<name>A0A0S3QUD9_THET7</name>
<dbReference type="PANTHER" id="PTHR30149:SF0">
    <property type="entry name" value="HYDROGENASE MATURATION FACTOR HYPD"/>
    <property type="match status" value="1"/>
</dbReference>
<evidence type="ECO:0000256" key="3">
    <source>
        <dbReference type="ARBA" id="ARBA00023004"/>
    </source>
</evidence>
<dbReference type="GO" id="GO:0070025">
    <property type="term" value="F:carbon monoxide binding"/>
    <property type="evidence" value="ECO:0007669"/>
    <property type="project" value="TreeGrafter"/>
</dbReference>
<evidence type="ECO:0000256" key="2">
    <source>
        <dbReference type="ARBA" id="ARBA00022723"/>
    </source>
</evidence>
<dbReference type="PIRSF" id="PIRSF005622">
    <property type="entry name" value="Hydrgn_mat_hypD"/>
    <property type="match status" value="1"/>
</dbReference>
<dbReference type="InterPro" id="IPR042244">
    <property type="entry name" value="HypD_2_sf"/>
</dbReference>
<dbReference type="Proteomes" id="UP000063234">
    <property type="component" value="Chromosome"/>
</dbReference>
<sequence>MDILRKERFKGELSASELVKLIGKVNIDREIKILNVCGSHEHTICKWGLRTLIPSNIKLIPGPGCPVCVTSQEDIINAIELSKRDDVIVVSYGDMLRVPTRKGSLKDAGKNVVFVTSCHQVFQVCKDNPHKKMVFFSIGFETTAAPAASLFMLNPPKNFYFLSAHKLTTAAMKAILDSGVDAFVAPGHVSTVMGSEAWRIFPEEYGIPVIVAGFTPEDILFSILLILIQLRKGVARLENVYTGVVKPEGNVKAKSIMQEVFGVCDSKWRGIGWIRESGLCLVEDYKEWDVRETFDWLHIEETEEGACICADILLGKKLPDECTLFKGVCSPSNPVGPCMVSPEGACNIWYRFGKW</sequence>
<comment type="similarity">
    <text evidence="1">Belongs to the HypD family.</text>
</comment>
<protein>
    <submittedName>
        <fullName evidence="4">Hydrogenase expression/formation protein HypD</fullName>
    </submittedName>
</protein>
<gene>
    <name evidence="4" type="primary">hypD</name>
    <name evidence="4" type="ORF">TST_1155</name>
</gene>
<dbReference type="PANTHER" id="PTHR30149">
    <property type="entry name" value="HYDROGENASE PROTEIN ASSEMBLY PROTEIN HYPD"/>
    <property type="match status" value="1"/>
</dbReference>
<proteinExistence type="inferred from homology"/>
<reference evidence="5" key="1">
    <citation type="journal article" date="2018" name="Science">
        <title>A primordial and reversible TCA cycle in a facultatively chemolithoautotrophic thermophile.</title>
        <authorList>
            <person name="Nunoura T."/>
            <person name="Chikaraishi Y."/>
            <person name="Izaki R."/>
            <person name="Suwa T."/>
            <person name="Sato T."/>
            <person name="Harada T."/>
            <person name="Mori K."/>
            <person name="Kato Y."/>
            <person name="Miyazaki M."/>
            <person name="Shimamura S."/>
            <person name="Yanagawa K."/>
            <person name="Shuto A."/>
            <person name="Ohkouchi N."/>
            <person name="Fujita N."/>
            <person name="Takaki Y."/>
            <person name="Atomi H."/>
            <person name="Takai K."/>
        </authorList>
    </citation>
    <scope>NUCLEOTIDE SEQUENCE [LARGE SCALE GENOMIC DNA]</scope>
    <source>
        <strain evidence="5">DSM 17441 / JCM 13301 / NBRC 103674 / ABI70S6</strain>
    </source>
</reference>
<accession>A0A0S3QUD9</accession>
<evidence type="ECO:0000256" key="1">
    <source>
        <dbReference type="ARBA" id="ARBA00007888"/>
    </source>
</evidence>
<evidence type="ECO:0000313" key="5">
    <source>
        <dbReference type="Proteomes" id="UP000063234"/>
    </source>
</evidence>
<keyword evidence="5" id="KW-1185">Reference proteome</keyword>
<dbReference type="PATRIC" id="fig|1298851.3.peg.1213"/>
<dbReference type="Gene3D" id="3.40.50.11750">
    <property type="entry name" value="HypD, alpha/beta domain 1"/>
    <property type="match status" value="2"/>
</dbReference>
<organism evidence="4 5">
    <name type="scientific">Thermosulfidibacter takaii (strain DSM 17441 / JCM 13301 / NBRC 103674 / ABI70S6)</name>
    <dbReference type="NCBI Taxonomy" id="1298851"/>
    <lineage>
        <taxon>Bacteria</taxon>
        <taxon>Pseudomonadati</taxon>
        <taxon>Thermosulfidibacterota</taxon>
        <taxon>Thermosulfidibacteria</taxon>
        <taxon>Thermosulfidibacterales</taxon>
        <taxon>Thermosulfidibacteraceae</taxon>
    </lineage>
</organism>
<dbReference type="GO" id="GO:0051539">
    <property type="term" value="F:4 iron, 4 sulfur cluster binding"/>
    <property type="evidence" value="ECO:0007669"/>
    <property type="project" value="TreeGrafter"/>
</dbReference>
<dbReference type="GO" id="GO:0005506">
    <property type="term" value="F:iron ion binding"/>
    <property type="evidence" value="ECO:0007669"/>
    <property type="project" value="TreeGrafter"/>
</dbReference>
<dbReference type="InterPro" id="IPR002780">
    <property type="entry name" value="Hyd_form_HypD"/>
</dbReference>
<dbReference type="OrthoDB" id="9770424at2"/>
<dbReference type="KEGG" id="ttk:TST_1155"/>
<dbReference type="NCBIfam" id="TIGR00075">
    <property type="entry name" value="hypD"/>
    <property type="match status" value="1"/>
</dbReference>
<dbReference type="Pfam" id="PF01924">
    <property type="entry name" value="HypD"/>
    <property type="match status" value="1"/>
</dbReference>
<dbReference type="EMBL" id="AP013035">
    <property type="protein sequence ID" value="BAT71947.1"/>
    <property type="molecule type" value="Genomic_DNA"/>
</dbReference>
<dbReference type="STRING" id="1298851.TST_1155"/>
<dbReference type="GO" id="GO:0051604">
    <property type="term" value="P:protein maturation"/>
    <property type="evidence" value="ECO:0007669"/>
    <property type="project" value="TreeGrafter"/>
</dbReference>
<keyword evidence="2" id="KW-0479">Metal-binding</keyword>
<dbReference type="RefSeq" id="WP_068549942.1">
    <property type="nucleotide sequence ID" value="NZ_AP013035.1"/>
</dbReference>
<evidence type="ECO:0000313" key="4">
    <source>
        <dbReference type="EMBL" id="BAT71947.1"/>
    </source>
</evidence>
<dbReference type="InterPro" id="IPR042243">
    <property type="entry name" value="HypD_1"/>
</dbReference>
<dbReference type="Gene3D" id="6.10.20.100">
    <property type="match status" value="1"/>
</dbReference>
<dbReference type="AlphaFoldDB" id="A0A0S3QUD9"/>
<keyword evidence="3" id="KW-0408">Iron</keyword>